<proteinExistence type="inferred from homology"/>
<dbReference type="InterPro" id="IPR001972">
    <property type="entry name" value="Stomatin_HflK_fam"/>
</dbReference>
<name>A0A6P8KUG6_DROMA</name>
<accession>A0A6P8KUG6</accession>
<evidence type="ECO:0000313" key="5">
    <source>
        <dbReference type="RefSeq" id="XP_033166851.1"/>
    </source>
</evidence>
<dbReference type="InterPro" id="IPR001107">
    <property type="entry name" value="Band_7"/>
</dbReference>
<dbReference type="Proteomes" id="UP000515162">
    <property type="component" value="Chromosome 3R"/>
</dbReference>
<dbReference type="InterPro" id="IPR043202">
    <property type="entry name" value="Band-7_stomatin-like"/>
</dbReference>
<keyword evidence="2" id="KW-0472">Membrane</keyword>
<gene>
    <name evidence="5" type="primary">LOC117145344</name>
</gene>
<organism evidence="4 5">
    <name type="scientific">Drosophila mauritiana</name>
    <name type="common">Fruit fly</name>
    <dbReference type="NCBI Taxonomy" id="7226"/>
    <lineage>
        <taxon>Eukaryota</taxon>
        <taxon>Metazoa</taxon>
        <taxon>Ecdysozoa</taxon>
        <taxon>Arthropoda</taxon>
        <taxon>Hexapoda</taxon>
        <taxon>Insecta</taxon>
        <taxon>Pterygota</taxon>
        <taxon>Neoptera</taxon>
        <taxon>Endopterygota</taxon>
        <taxon>Diptera</taxon>
        <taxon>Brachycera</taxon>
        <taxon>Muscomorpha</taxon>
        <taxon>Ephydroidea</taxon>
        <taxon>Drosophilidae</taxon>
        <taxon>Drosophila</taxon>
        <taxon>Sophophora</taxon>
    </lineage>
</organism>
<dbReference type="FunFam" id="3.30.479.30:FF:000004">
    <property type="entry name" value="Putative membrane protease family, stomatin"/>
    <property type="match status" value="1"/>
</dbReference>
<keyword evidence="2" id="KW-1133">Transmembrane helix</keyword>
<dbReference type="InterPro" id="IPR036013">
    <property type="entry name" value="Band_7/SPFH_dom_sf"/>
</dbReference>
<sequence>MRERYAVESEKQDNVEPNPEDDSYYIVEKVAVFVSWILVLLLFPLSLLCCLTIALEFHRLVVFRLGRIRSCLGPGLVFLLPCIDSFNTVDIRTDVVNVDPQELLTKDSVSITVNAVVFYCIYDPINSIIKVDDARDATERISQVTLRSIVGSKGLHELLASRQQLSQEIQQAVAKITERWGVRVERVDLMEISLPTSLERSLASEAEATREARAKIILAEGEAKASKALKECSDVMSENQITLQLR</sequence>
<dbReference type="AlphaFoldDB" id="A0A6P8KUG6"/>
<evidence type="ECO:0000256" key="2">
    <source>
        <dbReference type="SAM" id="Phobius"/>
    </source>
</evidence>
<dbReference type="Gene3D" id="6.10.250.2090">
    <property type="match status" value="1"/>
</dbReference>
<evidence type="ECO:0000259" key="3">
    <source>
        <dbReference type="SMART" id="SM00244"/>
    </source>
</evidence>
<protein>
    <submittedName>
        <fullName evidence="5">Band 7 protein AAEL010189 isoform X2</fullName>
    </submittedName>
</protein>
<keyword evidence="2" id="KW-0812">Transmembrane</keyword>
<evidence type="ECO:0000313" key="4">
    <source>
        <dbReference type="Proteomes" id="UP000515162"/>
    </source>
</evidence>
<comment type="similarity">
    <text evidence="1">Belongs to the band 7/mec-2 family.</text>
</comment>
<dbReference type="SMART" id="SM00244">
    <property type="entry name" value="PHB"/>
    <property type="match status" value="1"/>
</dbReference>
<dbReference type="GO" id="GO:0009898">
    <property type="term" value="C:cytoplasmic side of plasma membrane"/>
    <property type="evidence" value="ECO:0007669"/>
    <property type="project" value="UniProtKB-ARBA"/>
</dbReference>
<dbReference type="SUPFAM" id="SSF117892">
    <property type="entry name" value="Band 7/SPFH domain"/>
    <property type="match status" value="1"/>
</dbReference>
<dbReference type="Gene3D" id="3.30.479.30">
    <property type="entry name" value="Band 7 domain"/>
    <property type="match status" value="1"/>
</dbReference>
<dbReference type="RefSeq" id="XP_033166851.1">
    <property type="nucleotide sequence ID" value="XM_033310960.1"/>
</dbReference>
<feature type="domain" description="Band 7" evidence="3">
    <location>
        <begin position="49"/>
        <end position="206"/>
    </location>
</feature>
<dbReference type="Pfam" id="PF01145">
    <property type="entry name" value="Band_7"/>
    <property type="match status" value="1"/>
</dbReference>
<reference evidence="5" key="1">
    <citation type="submission" date="2025-08" db="UniProtKB">
        <authorList>
            <consortium name="RefSeq"/>
        </authorList>
    </citation>
    <scope>IDENTIFICATION</scope>
    <source>
        <strain evidence="5">Mau12</strain>
        <tissue evidence="5">Whole Body</tissue>
    </source>
</reference>
<dbReference type="PANTHER" id="PTHR10264">
    <property type="entry name" value="BAND 7 PROTEIN-RELATED"/>
    <property type="match status" value="1"/>
</dbReference>
<dbReference type="PRINTS" id="PR00721">
    <property type="entry name" value="STOMATIN"/>
</dbReference>
<evidence type="ECO:0000256" key="1">
    <source>
        <dbReference type="ARBA" id="ARBA00008164"/>
    </source>
</evidence>
<dbReference type="GeneID" id="117145344"/>
<dbReference type="PANTHER" id="PTHR10264:SF19">
    <property type="entry name" value="AT06885P-RELATED"/>
    <property type="match status" value="1"/>
</dbReference>
<feature type="transmembrane region" description="Helical" evidence="2">
    <location>
        <begin position="33"/>
        <end position="57"/>
    </location>
</feature>
<keyword evidence="4" id="KW-1185">Reference proteome</keyword>